<reference evidence="2" key="1">
    <citation type="submission" date="2017-08" db="EMBL/GenBank/DDBJ databases">
        <authorList>
            <person name="Imhoff J.F."/>
            <person name="Rahn T."/>
            <person name="Kuenzel S."/>
            <person name="Neulinger S.C."/>
        </authorList>
    </citation>
    <scope>NUCLEOTIDE SEQUENCE</scope>
    <source>
        <strain evidence="2">DSM 11080</strain>
    </source>
</reference>
<reference evidence="2" key="2">
    <citation type="journal article" date="2020" name="Microorganisms">
        <title>Osmotic Adaptation and Compatible Solute Biosynthesis of Phototrophic Bacteria as Revealed from Genome Analyses.</title>
        <authorList>
            <person name="Imhoff J.F."/>
            <person name="Rahn T."/>
            <person name="Kunzel S."/>
            <person name="Keller A."/>
            <person name="Neulinger S.C."/>
        </authorList>
    </citation>
    <scope>NUCLEOTIDE SEQUENCE</scope>
    <source>
        <strain evidence="2">DSM 11080</strain>
    </source>
</reference>
<keyword evidence="1" id="KW-0812">Transmembrane</keyword>
<dbReference type="Pfam" id="PF09945">
    <property type="entry name" value="DUF2177"/>
    <property type="match status" value="1"/>
</dbReference>
<accession>A0AAJ0U2V1</accession>
<gene>
    <name evidence="2" type="ORF">CKO40_05775</name>
</gene>
<dbReference type="EMBL" id="NRSJ01000007">
    <property type="protein sequence ID" value="MBK1704068.1"/>
    <property type="molecule type" value="Genomic_DNA"/>
</dbReference>
<proteinExistence type="predicted"/>
<protein>
    <recommendedName>
        <fullName evidence="4">DUF2177 family protein</fullName>
    </recommendedName>
</protein>
<keyword evidence="1" id="KW-0472">Membrane</keyword>
<keyword evidence="3" id="KW-1185">Reference proteome</keyword>
<name>A0AAJ0U2V1_9GAMM</name>
<dbReference type="AlphaFoldDB" id="A0AAJ0U2V1"/>
<feature type="transmembrane region" description="Helical" evidence="1">
    <location>
        <begin position="7"/>
        <end position="25"/>
    </location>
</feature>
<evidence type="ECO:0000313" key="2">
    <source>
        <dbReference type="EMBL" id="MBK1704068.1"/>
    </source>
</evidence>
<feature type="transmembrane region" description="Helical" evidence="1">
    <location>
        <begin position="45"/>
        <end position="65"/>
    </location>
</feature>
<keyword evidence="1" id="KW-1133">Transmembrane helix</keyword>
<evidence type="ECO:0000313" key="3">
    <source>
        <dbReference type="Proteomes" id="UP001296776"/>
    </source>
</evidence>
<evidence type="ECO:0000256" key="1">
    <source>
        <dbReference type="SAM" id="Phobius"/>
    </source>
</evidence>
<dbReference type="InterPro" id="IPR018687">
    <property type="entry name" value="DUF2177_membr"/>
</dbReference>
<sequence>MAFYLRLYLFAVPVFFVVDLVWLGVVAPSLYQHHIGHLLADQVDWTAAISFYLIYTAGILVFAVAPGLVSGSLRRTALSGAGFGFFTYITYQLTNRATLPDWPWEIVWVDTLWGVVLCTVVAVMAHLIGKRIG</sequence>
<feature type="transmembrane region" description="Helical" evidence="1">
    <location>
        <begin position="106"/>
        <end position="128"/>
    </location>
</feature>
<dbReference type="Proteomes" id="UP001296776">
    <property type="component" value="Unassembled WGS sequence"/>
</dbReference>
<evidence type="ECO:0008006" key="4">
    <source>
        <dbReference type="Google" id="ProtNLM"/>
    </source>
</evidence>
<comment type="caution">
    <text evidence="2">The sequence shown here is derived from an EMBL/GenBank/DDBJ whole genome shotgun (WGS) entry which is preliminary data.</text>
</comment>
<feature type="transmembrane region" description="Helical" evidence="1">
    <location>
        <begin position="77"/>
        <end position="94"/>
    </location>
</feature>
<organism evidence="2 3">
    <name type="scientific">Halochromatium glycolicum</name>
    <dbReference type="NCBI Taxonomy" id="85075"/>
    <lineage>
        <taxon>Bacteria</taxon>
        <taxon>Pseudomonadati</taxon>
        <taxon>Pseudomonadota</taxon>
        <taxon>Gammaproteobacteria</taxon>
        <taxon>Chromatiales</taxon>
        <taxon>Chromatiaceae</taxon>
        <taxon>Halochromatium</taxon>
    </lineage>
</organism>